<dbReference type="PANTHER" id="PTHR13018">
    <property type="entry name" value="PROBABLE MEMBRANE PROTEIN DUF221-RELATED"/>
    <property type="match status" value="1"/>
</dbReference>
<feature type="transmembrane region" description="Helical" evidence="8">
    <location>
        <begin position="484"/>
        <end position="504"/>
    </location>
</feature>
<evidence type="ECO:0000256" key="2">
    <source>
        <dbReference type="ARBA" id="ARBA00007779"/>
    </source>
</evidence>
<keyword evidence="3" id="KW-0813">Transport</keyword>
<evidence type="ECO:0000256" key="8">
    <source>
        <dbReference type="SAM" id="Phobius"/>
    </source>
</evidence>
<evidence type="ECO:0000313" key="14">
    <source>
        <dbReference type="EMBL" id="CAL4763484.1"/>
    </source>
</evidence>
<dbReference type="Pfam" id="PF14703">
    <property type="entry name" value="PHM7_cyt"/>
    <property type="match status" value="1"/>
</dbReference>
<dbReference type="InterPro" id="IPR027815">
    <property type="entry name" value="CSC1/OSCA1-like_cyt"/>
</dbReference>
<feature type="transmembrane region" description="Helical" evidence="8">
    <location>
        <begin position="59"/>
        <end position="82"/>
    </location>
</feature>
<dbReference type="EMBL" id="CAMXCT030000249">
    <property type="protein sequence ID" value="CAL4763484.1"/>
    <property type="molecule type" value="Genomic_DNA"/>
</dbReference>
<reference evidence="12" key="1">
    <citation type="submission" date="2022-10" db="EMBL/GenBank/DDBJ databases">
        <authorList>
            <person name="Chen Y."/>
            <person name="Dougan E. K."/>
            <person name="Chan C."/>
            <person name="Rhodes N."/>
            <person name="Thang M."/>
        </authorList>
    </citation>
    <scope>NUCLEOTIDE SEQUENCE</scope>
</reference>
<feature type="transmembrane region" description="Helical" evidence="8">
    <location>
        <begin position="392"/>
        <end position="416"/>
    </location>
</feature>
<dbReference type="AlphaFoldDB" id="A0A9P1BMP3"/>
<feature type="transmembrane region" description="Helical" evidence="8">
    <location>
        <begin position="148"/>
        <end position="166"/>
    </location>
</feature>
<feature type="domain" description="CSC1/OSCA1-like N-terminal transmembrane" evidence="10">
    <location>
        <begin position="60"/>
        <end position="205"/>
    </location>
</feature>
<evidence type="ECO:0000256" key="7">
    <source>
        <dbReference type="SAM" id="MobiDB-lite"/>
    </source>
</evidence>
<dbReference type="PANTHER" id="PTHR13018:SF5">
    <property type="entry name" value="RE44586P"/>
    <property type="match status" value="1"/>
</dbReference>
<feature type="transmembrane region" description="Helical" evidence="8">
    <location>
        <begin position="448"/>
        <end position="472"/>
    </location>
</feature>
<evidence type="ECO:0000313" key="12">
    <source>
        <dbReference type="EMBL" id="CAI3976172.1"/>
    </source>
</evidence>
<evidence type="ECO:0000313" key="15">
    <source>
        <dbReference type="Proteomes" id="UP001152797"/>
    </source>
</evidence>
<evidence type="ECO:0000313" key="13">
    <source>
        <dbReference type="EMBL" id="CAL1129547.1"/>
    </source>
</evidence>
<dbReference type="OrthoDB" id="423077at2759"/>
<evidence type="ECO:0000256" key="5">
    <source>
        <dbReference type="ARBA" id="ARBA00022989"/>
    </source>
</evidence>
<evidence type="ECO:0000256" key="3">
    <source>
        <dbReference type="ARBA" id="ARBA00022448"/>
    </source>
</evidence>
<dbReference type="GO" id="GO:0005886">
    <property type="term" value="C:plasma membrane"/>
    <property type="evidence" value="ECO:0007669"/>
    <property type="project" value="TreeGrafter"/>
</dbReference>
<keyword evidence="15" id="KW-1185">Reference proteome</keyword>
<proteinExistence type="inferred from homology"/>
<feature type="domain" description="CSC1/OSCA1-like 7TM region" evidence="9">
    <location>
        <begin position="392"/>
        <end position="661"/>
    </location>
</feature>
<evidence type="ECO:0000259" key="9">
    <source>
        <dbReference type="Pfam" id="PF02714"/>
    </source>
</evidence>
<feature type="region of interest" description="Disordered" evidence="7">
    <location>
        <begin position="15"/>
        <end position="37"/>
    </location>
</feature>
<dbReference type="InterPro" id="IPR003864">
    <property type="entry name" value="CSC1/OSCA1-like_7TM"/>
</dbReference>
<name>A0A9P1BMP3_9DINO</name>
<dbReference type="Pfam" id="PF02714">
    <property type="entry name" value="RSN1_7TM"/>
    <property type="match status" value="1"/>
</dbReference>
<keyword evidence="5 8" id="KW-1133">Transmembrane helix</keyword>
<feature type="transmembrane region" description="Helical" evidence="8">
    <location>
        <begin position="591"/>
        <end position="616"/>
    </location>
</feature>
<sequence>AEALEVISVDGTEPWKSQRREERREKRREARTTTTTSTPIWNSGAGIVGIKLNGKGDFAAFWAGLATDIALLVGCYIAFLILRKIYPMMYQANQESFDKLKEGRLKLTESIFAPVMASFRISVDDVIELAGLDHGMLIQFSIFVMNQMLLIGIPALLVLSPLYAFSGGHAANSRLSSIGFANVKERSLICYPVAGFVWYVVLVTQIHVSRVQEKEFMQRRKAWLMRMPMPRSHTVLVESIPFEYRSVSLLTSFFEEIFGAGCLKDVSFIRQCGMLQSCIRTRDNCSQDLHEAEFQWDKSGEVDSERKAKLETALDAAVTKVDEEREKALKTDEGISGSAFITFKDQKQSIMALNMRYTADDEEFVVSVPPDPGDVRYNDLEMDPRKVAATQMVGYGLIAGIFFGFIPIVAGITNLLTLESVSKISFLNDFFSRNPSMAALWDGLASSIGLNLFMSFLPTFLVMIFSACFALKADAWEQHYIQQWYFYFLVVYVLLVTAVGTSLWDRVRELVENPTAILKMLAQSLPAATHFYLNYVPLQWGTHGTNMLRYMNLFKFLGFRKVCSEETARTKAEPEDQDYYGMGSRSARHTLIAVTGLVFCTLSPLITVLCFVNGAVCRFLYSYLFVYSETKKADLGGVFWITQLRHIQQGVLIYIILMTGVLLERANSIIPGVIAGSSAVVWLYTYRRFNHAFHLENLPLKDIKASASVEKRLSVKKQYVQPELIHHEDSPRARKDK</sequence>
<comment type="caution">
    <text evidence="12">The sequence shown here is derived from an EMBL/GenBank/DDBJ whole genome shotgun (WGS) entry which is preliminary data.</text>
</comment>
<keyword evidence="6 8" id="KW-0472">Membrane</keyword>
<dbReference type="EMBL" id="CAMXCT010000249">
    <property type="protein sequence ID" value="CAI3976172.1"/>
    <property type="molecule type" value="Genomic_DNA"/>
</dbReference>
<keyword evidence="4 8" id="KW-0812">Transmembrane</keyword>
<comment type="similarity">
    <text evidence="2">Belongs to the CSC1 (TC 1.A.17) family.</text>
</comment>
<dbReference type="InterPro" id="IPR032880">
    <property type="entry name" value="CSC1/OSCA1-like_N"/>
</dbReference>
<protein>
    <submittedName>
        <fullName evidence="14">Uncharacterized protein RSN1</fullName>
    </submittedName>
</protein>
<organism evidence="12">
    <name type="scientific">Cladocopium goreaui</name>
    <dbReference type="NCBI Taxonomy" id="2562237"/>
    <lineage>
        <taxon>Eukaryota</taxon>
        <taxon>Sar</taxon>
        <taxon>Alveolata</taxon>
        <taxon>Dinophyceae</taxon>
        <taxon>Suessiales</taxon>
        <taxon>Symbiodiniaceae</taxon>
        <taxon>Cladocopium</taxon>
    </lineage>
</organism>
<evidence type="ECO:0000259" key="11">
    <source>
        <dbReference type="Pfam" id="PF14703"/>
    </source>
</evidence>
<feature type="compositionally biased region" description="Basic and acidic residues" evidence="7">
    <location>
        <begin position="16"/>
        <end position="31"/>
    </location>
</feature>
<dbReference type="Proteomes" id="UP001152797">
    <property type="component" value="Unassembled WGS sequence"/>
</dbReference>
<feature type="non-terminal residue" evidence="12">
    <location>
        <position position="1"/>
    </location>
</feature>
<evidence type="ECO:0000259" key="10">
    <source>
        <dbReference type="Pfam" id="PF13967"/>
    </source>
</evidence>
<dbReference type="InterPro" id="IPR045122">
    <property type="entry name" value="Csc1-like"/>
</dbReference>
<comment type="subcellular location">
    <subcellularLocation>
        <location evidence="1">Membrane</location>
        <topology evidence="1">Multi-pass membrane protein</topology>
    </subcellularLocation>
</comment>
<gene>
    <name evidence="12" type="ORF">C1SCF055_LOCUS4421</name>
</gene>
<evidence type="ECO:0000256" key="6">
    <source>
        <dbReference type="ARBA" id="ARBA00023136"/>
    </source>
</evidence>
<reference evidence="13" key="2">
    <citation type="submission" date="2024-04" db="EMBL/GenBank/DDBJ databases">
        <authorList>
            <person name="Chen Y."/>
            <person name="Shah S."/>
            <person name="Dougan E. K."/>
            <person name="Thang M."/>
            <person name="Chan C."/>
        </authorList>
    </citation>
    <scope>NUCLEOTIDE SEQUENCE [LARGE SCALE GENOMIC DNA]</scope>
</reference>
<dbReference type="EMBL" id="CAMXCT020000249">
    <property type="protein sequence ID" value="CAL1129547.1"/>
    <property type="molecule type" value="Genomic_DNA"/>
</dbReference>
<feature type="transmembrane region" description="Helical" evidence="8">
    <location>
        <begin position="186"/>
        <end position="208"/>
    </location>
</feature>
<dbReference type="GO" id="GO:0005227">
    <property type="term" value="F:calcium-activated cation channel activity"/>
    <property type="evidence" value="ECO:0007669"/>
    <property type="project" value="InterPro"/>
</dbReference>
<evidence type="ECO:0000256" key="1">
    <source>
        <dbReference type="ARBA" id="ARBA00004141"/>
    </source>
</evidence>
<dbReference type="Pfam" id="PF13967">
    <property type="entry name" value="RSN1_TM"/>
    <property type="match status" value="1"/>
</dbReference>
<accession>A0A9P1BMP3</accession>
<feature type="domain" description="CSC1/OSCA1-like cytosolic" evidence="11">
    <location>
        <begin position="233"/>
        <end position="375"/>
    </location>
</feature>
<evidence type="ECO:0000256" key="4">
    <source>
        <dbReference type="ARBA" id="ARBA00022692"/>
    </source>
</evidence>